<protein>
    <submittedName>
        <fullName evidence="2">N-acetyltransferase family protein</fullName>
    </submittedName>
</protein>
<dbReference type="RefSeq" id="WP_367975504.1">
    <property type="nucleotide sequence ID" value="NZ_JBFPEQ010000001.1"/>
</dbReference>
<proteinExistence type="predicted"/>
<dbReference type="Gene3D" id="3.40.630.30">
    <property type="match status" value="1"/>
</dbReference>
<keyword evidence="3" id="KW-1185">Reference proteome</keyword>
<gene>
    <name evidence="2" type="ORF">AB3K24_10030</name>
</gene>
<evidence type="ECO:0000259" key="1">
    <source>
        <dbReference type="PROSITE" id="PS51186"/>
    </source>
</evidence>
<dbReference type="InterPro" id="IPR016181">
    <property type="entry name" value="Acyl_CoA_acyltransferase"/>
</dbReference>
<evidence type="ECO:0000313" key="3">
    <source>
        <dbReference type="Proteomes" id="UP001556617"/>
    </source>
</evidence>
<dbReference type="EMBL" id="JBFPER010000001">
    <property type="protein sequence ID" value="MEX0381646.1"/>
    <property type="molecule type" value="Genomic_DNA"/>
</dbReference>
<dbReference type="CDD" id="cd04301">
    <property type="entry name" value="NAT_SF"/>
    <property type="match status" value="1"/>
</dbReference>
<comment type="caution">
    <text evidence="2">The sequence shown here is derived from an EMBL/GenBank/DDBJ whole genome shotgun (WGS) entry which is preliminary data.</text>
</comment>
<name>A0ABV3S5N9_9LACO</name>
<dbReference type="Proteomes" id="UP001556617">
    <property type="component" value="Unassembled WGS sequence"/>
</dbReference>
<reference evidence="2 3" key="1">
    <citation type="submission" date="2024-07" db="EMBL/GenBank/DDBJ databases">
        <authorList>
            <person name="Yun M."/>
        </authorList>
    </citation>
    <scope>NUCLEOTIDE SEQUENCE [LARGE SCALE GENOMIC DNA]</scope>
    <source>
        <strain evidence="2 3">MS01</strain>
    </source>
</reference>
<dbReference type="PROSITE" id="PS51186">
    <property type="entry name" value="GNAT"/>
    <property type="match status" value="1"/>
</dbReference>
<accession>A0ABV3S5N9</accession>
<evidence type="ECO:0000313" key="2">
    <source>
        <dbReference type="EMBL" id="MEX0381646.1"/>
    </source>
</evidence>
<dbReference type="SUPFAM" id="SSF55729">
    <property type="entry name" value="Acyl-CoA N-acyltransferases (Nat)"/>
    <property type="match status" value="1"/>
</dbReference>
<dbReference type="Pfam" id="PF13673">
    <property type="entry name" value="Acetyltransf_10"/>
    <property type="match status" value="1"/>
</dbReference>
<organism evidence="2 3">
    <name type="scientific">Leuconostoc aquikimchii</name>
    <dbReference type="NCBI Taxonomy" id="3236804"/>
    <lineage>
        <taxon>Bacteria</taxon>
        <taxon>Bacillati</taxon>
        <taxon>Bacillota</taxon>
        <taxon>Bacilli</taxon>
        <taxon>Lactobacillales</taxon>
        <taxon>Lactobacillaceae</taxon>
        <taxon>Leuconostoc</taxon>
    </lineage>
</organism>
<feature type="domain" description="N-acetyltransferase" evidence="1">
    <location>
        <begin position="13"/>
        <end position="151"/>
    </location>
</feature>
<sequence length="152" mass="17268">MARRKIASQNNNLILRAMQPGDTDALAHIYLDARILNFPWVKSPKLADFELASFGEVVQVAIFDDEIVGFASLSEWDSFLHLLFIKVGFQRQGIGTLLLNWARQMTKAPLELKVVTANISAQHFYEREGFKMVAHTILSNPTNVTYRDDRDS</sequence>
<dbReference type="InterPro" id="IPR000182">
    <property type="entry name" value="GNAT_dom"/>
</dbReference>